<evidence type="ECO:0000313" key="2">
    <source>
        <dbReference type="EMBL" id="MEQ2512422.1"/>
    </source>
</evidence>
<protein>
    <submittedName>
        <fullName evidence="2">Uncharacterized protein</fullName>
    </submittedName>
</protein>
<keyword evidence="1" id="KW-0812">Transmembrane</keyword>
<proteinExistence type="predicted"/>
<feature type="transmembrane region" description="Helical" evidence="1">
    <location>
        <begin position="12"/>
        <end position="31"/>
    </location>
</feature>
<keyword evidence="1" id="KW-1133">Transmembrane helix</keyword>
<keyword evidence="3" id="KW-1185">Reference proteome</keyword>
<keyword evidence="1" id="KW-0472">Membrane</keyword>
<name>A0ABV1GAG9_9FIRM</name>
<dbReference type="RefSeq" id="WP_349137048.1">
    <property type="nucleotide sequence ID" value="NZ_JBBMFF010000280.1"/>
</dbReference>
<dbReference type="EMBL" id="JBBMFF010000280">
    <property type="protein sequence ID" value="MEQ2512422.1"/>
    <property type="molecule type" value="Genomic_DNA"/>
</dbReference>
<accession>A0ABV1GAG9</accession>
<reference evidence="2 3" key="1">
    <citation type="submission" date="2024-03" db="EMBL/GenBank/DDBJ databases">
        <title>Human intestinal bacterial collection.</title>
        <authorList>
            <person name="Pauvert C."/>
            <person name="Hitch T.C.A."/>
            <person name="Clavel T."/>
        </authorList>
    </citation>
    <scope>NUCLEOTIDE SEQUENCE [LARGE SCALE GENOMIC DNA]</scope>
    <source>
        <strain evidence="2 3">CLA-AA-H192</strain>
    </source>
</reference>
<sequence length="155" mass="18404">MIYLMIQDAYWGYGFIALVGFVLSLVFAKSYTLCEKGIKHKLFGICFKVTPWNEIQDVMCVYMQTGDRYNTPTLMFTTRRGNVYRPDESGYVPKAQRKAFYKEWLCGRVFMVPYPLKKGTQRFLAIVEKYYGPLDYDFVAEKEKLHPKPKEWWKK</sequence>
<evidence type="ECO:0000256" key="1">
    <source>
        <dbReference type="SAM" id="Phobius"/>
    </source>
</evidence>
<comment type="caution">
    <text evidence="2">The sequence shown here is derived from an EMBL/GenBank/DDBJ whole genome shotgun (WGS) entry which is preliminary data.</text>
</comment>
<dbReference type="Proteomes" id="UP001491552">
    <property type="component" value="Unassembled WGS sequence"/>
</dbReference>
<gene>
    <name evidence="2" type="ORF">WMO66_14420</name>
</gene>
<evidence type="ECO:0000313" key="3">
    <source>
        <dbReference type="Proteomes" id="UP001491552"/>
    </source>
</evidence>
<organism evidence="2 3">
    <name type="scientific">Faecousia intestinalis</name>
    <dbReference type="NCBI Taxonomy" id="3133167"/>
    <lineage>
        <taxon>Bacteria</taxon>
        <taxon>Bacillati</taxon>
        <taxon>Bacillota</taxon>
        <taxon>Clostridia</taxon>
        <taxon>Eubacteriales</taxon>
        <taxon>Oscillospiraceae</taxon>
        <taxon>Faecousia</taxon>
    </lineage>
</organism>